<feature type="transmembrane region" description="Helical" evidence="2">
    <location>
        <begin position="103"/>
        <end position="123"/>
    </location>
</feature>
<proteinExistence type="predicted"/>
<feature type="transmembrane region" description="Helical" evidence="2">
    <location>
        <begin position="51"/>
        <end position="71"/>
    </location>
</feature>
<evidence type="ECO:0000313" key="5">
    <source>
        <dbReference type="Proteomes" id="UP000003779"/>
    </source>
</evidence>
<evidence type="ECO:0000313" key="4">
    <source>
        <dbReference type="EMBL" id="AFR10143.1"/>
    </source>
</evidence>
<dbReference type="GeneID" id="91392208"/>
<feature type="domain" description="DUF7144" evidence="3">
    <location>
        <begin position="7"/>
        <end position="120"/>
    </location>
</feature>
<keyword evidence="2" id="KW-0472">Membrane</keyword>
<dbReference type="eggNOG" id="ENOG5032TA6">
    <property type="taxonomic scope" value="Bacteria"/>
</dbReference>
<dbReference type="Pfam" id="PF23636">
    <property type="entry name" value="DUF7144"/>
    <property type="match status" value="1"/>
</dbReference>
<feature type="transmembrane region" description="Helical" evidence="2">
    <location>
        <begin position="78"/>
        <end position="97"/>
    </location>
</feature>
<dbReference type="InterPro" id="IPR055568">
    <property type="entry name" value="DUF7144"/>
</dbReference>
<gene>
    <name evidence="4" type="ordered locus">B005_0273</name>
</gene>
<dbReference type="AlphaFoldDB" id="J7L918"/>
<keyword evidence="2" id="KW-0812">Transmembrane</keyword>
<evidence type="ECO:0000256" key="2">
    <source>
        <dbReference type="SAM" id="Phobius"/>
    </source>
</evidence>
<dbReference type="STRING" id="1205910.B005_0273"/>
<organism evidence="4 5">
    <name type="scientific">Nocardiopsis alba (strain ATCC BAA-2165 / BE74)</name>
    <dbReference type="NCBI Taxonomy" id="1205910"/>
    <lineage>
        <taxon>Bacteria</taxon>
        <taxon>Bacillati</taxon>
        <taxon>Actinomycetota</taxon>
        <taxon>Actinomycetes</taxon>
        <taxon>Streptosporangiales</taxon>
        <taxon>Nocardiopsidaceae</taxon>
        <taxon>Nocardiopsis</taxon>
    </lineage>
</organism>
<keyword evidence="2" id="KW-1133">Transmembrane helix</keyword>
<feature type="compositionally biased region" description="Basic and acidic residues" evidence="1">
    <location>
        <begin position="157"/>
        <end position="169"/>
    </location>
</feature>
<dbReference type="PATRIC" id="fig|1205910.3.peg.257"/>
<accession>J7L918</accession>
<dbReference type="HOGENOM" id="CLU_1576852_0_0_11"/>
<dbReference type="KEGG" id="nal:B005_0273"/>
<feature type="region of interest" description="Disordered" evidence="1">
    <location>
        <begin position="123"/>
        <end position="169"/>
    </location>
</feature>
<dbReference type="Proteomes" id="UP000003779">
    <property type="component" value="Chromosome"/>
</dbReference>
<name>J7L918_NOCAA</name>
<evidence type="ECO:0000256" key="1">
    <source>
        <dbReference type="SAM" id="MobiDB-lite"/>
    </source>
</evidence>
<reference evidence="5" key="2">
    <citation type="submission" date="2012-08" db="EMBL/GenBank/DDBJ databases">
        <title>Whole-genome sequence of Nocardiopsis alba strain ATCC BAA-2165 associated with honeybees.</title>
        <authorList>
            <person name="Qiao J."/>
            <person name="Chen L."/>
            <person name="Li Y."/>
            <person name="Wang J."/>
            <person name="Zhang W."/>
            <person name="Chen S."/>
        </authorList>
    </citation>
    <scope>NUCLEOTIDE SEQUENCE [LARGE SCALE GENOMIC DNA]</scope>
    <source>
        <strain evidence="5">ATCC BAA-2165 / BE74</strain>
    </source>
</reference>
<sequence length="169" mass="18291">MRSSNGWQYFVCTLLVVIGAINIIQGLTAMFTPAFFLADESRLLMLEYEGWGLLLGGWGVVMVVAGLAILSGSAWARIFGIVLASVNALAQLAFLIAMPLWSAIVIAIDIVVVYGLTAGWPSATRDEEAPETRNSAYRAGYRAAHERPASTPPPTRSPEHGDQRRRTNG</sequence>
<dbReference type="OrthoDB" id="4482242at2"/>
<dbReference type="RefSeq" id="WP_014912597.1">
    <property type="nucleotide sequence ID" value="NC_018524.1"/>
</dbReference>
<feature type="transmembrane region" description="Helical" evidence="2">
    <location>
        <begin position="7"/>
        <end position="31"/>
    </location>
</feature>
<protein>
    <recommendedName>
        <fullName evidence="3">DUF7144 domain-containing protein</fullName>
    </recommendedName>
</protein>
<dbReference type="EMBL" id="CP003788">
    <property type="protein sequence ID" value="AFR10143.1"/>
    <property type="molecule type" value="Genomic_DNA"/>
</dbReference>
<reference evidence="4 5" key="1">
    <citation type="journal article" date="2012" name="J. Bacteriol.">
        <title>Whole-Genome Sequence of Nocardiopsis alba Strain ATCC BAA-2165, Associated with Honeybees.</title>
        <authorList>
            <person name="Qiao J."/>
            <person name="Chen L."/>
            <person name="Li Y."/>
            <person name="Wang J."/>
            <person name="Zhang W."/>
            <person name="Chen S."/>
        </authorList>
    </citation>
    <scope>NUCLEOTIDE SEQUENCE [LARGE SCALE GENOMIC DNA]</scope>
    <source>
        <strain evidence="5">ATCC BAA-2165 / BE74</strain>
    </source>
</reference>
<evidence type="ECO:0000259" key="3">
    <source>
        <dbReference type="Pfam" id="PF23636"/>
    </source>
</evidence>